<evidence type="ECO:0000256" key="3">
    <source>
        <dbReference type="RuleBase" id="RU362042"/>
    </source>
</evidence>
<dbReference type="RefSeq" id="WP_062689106.1">
    <property type="nucleotide sequence ID" value="NZ_LNGM01000023.1"/>
</dbReference>
<accession>A0ABX4G181</accession>
<comment type="catalytic activity">
    <reaction evidence="3">
        <text>Cleavage of hydrophobic, N-terminal signal or leader sequences from secreted and periplasmic proteins.</text>
        <dbReference type="EC" id="3.4.21.89"/>
    </reaction>
</comment>
<evidence type="ECO:0000313" key="5">
    <source>
        <dbReference type="EMBL" id="OZS44913.1"/>
    </source>
</evidence>
<dbReference type="InterPro" id="IPR036286">
    <property type="entry name" value="LexA/Signal_pep-like_sf"/>
</dbReference>
<sequence length="76" mass="8682">MLNVNKKGSLRSSFAPVRVPDGYYMALGDNRDNSSDSRAIGFVPRDEIVGRTKSVVLSFNYDNYYIPRSDRFFKPL</sequence>
<comment type="caution">
    <text evidence="5">The sequence shown here is derived from an EMBL/GenBank/DDBJ whole genome shotgun (WGS) entry which is preliminary data.</text>
</comment>
<dbReference type="CDD" id="cd06530">
    <property type="entry name" value="S26_SPase_I"/>
    <property type="match status" value="1"/>
</dbReference>
<evidence type="ECO:0000256" key="2">
    <source>
        <dbReference type="ARBA" id="ARBA00019232"/>
    </source>
</evidence>
<evidence type="ECO:0000259" key="4">
    <source>
        <dbReference type="Pfam" id="PF10502"/>
    </source>
</evidence>
<name>A0ABX4G181_9GAMM</name>
<gene>
    <name evidence="5" type="primary">lepB</name>
    <name evidence="5" type="ORF">ASV53_05735</name>
</gene>
<dbReference type="PANTHER" id="PTHR43390:SF1">
    <property type="entry name" value="CHLOROPLAST PROCESSING PEPTIDASE"/>
    <property type="match status" value="1"/>
</dbReference>
<organism evidence="5 6">
    <name type="scientific">Photobacterium sanguinicancri</name>
    <dbReference type="NCBI Taxonomy" id="875932"/>
    <lineage>
        <taxon>Bacteria</taxon>
        <taxon>Pseudomonadati</taxon>
        <taxon>Pseudomonadota</taxon>
        <taxon>Gammaproteobacteria</taxon>
        <taxon>Vibrionales</taxon>
        <taxon>Vibrionaceae</taxon>
        <taxon>Photobacterium</taxon>
    </lineage>
</organism>
<dbReference type="EC" id="3.4.21.89" evidence="3"/>
<keyword evidence="3" id="KW-0378">Hydrolase</keyword>
<keyword evidence="6" id="KW-1185">Reference proteome</keyword>
<dbReference type="PANTHER" id="PTHR43390">
    <property type="entry name" value="SIGNAL PEPTIDASE I"/>
    <property type="match status" value="1"/>
</dbReference>
<dbReference type="EMBL" id="NOIF01000022">
    <property type="protein sequence ID" value="OZS44913.1"/>
    <property type="molecule type" value="Genomic_DNA"/>
</dbReference>
<dbReference type="InterPro" id="IPR000223">
    <property type="entry name" value="Pept_S26A_signal_pept_1"/>
</dbReference>
<comment type="similarity">
    <text evidence="1 3">Belongs to the peptidase S26 family.</text>
</comment>
<proteinExistence type="inferred from homology"/>
<dbReference type="Gene3D" id="2.10.109.10">
    <property type="entry name" value="Umud Fragment, subunit A"/>
    <property type="match status" value="1"/>
</dbReference>
<dbReference type="Pfam" id="PF10502">
    <property type="entry name" value="Peptidase_S26"/>
    <property type="match status" value="1"/>
</dbReference>
<dbReference type="SUPFAM" id="SSF51306">
    <property type="entry name" value="LexA/Signal peptidase"/>
    <property type="match status" value="1"/>
</dbReference>
<feature type="domain" description="Peptidase S26" evidence="4">
    <location>
        <begin position="12"/>
        <end position="56"/>
    </location>
</feature>
<dbReference type="InterPro" id="IPR019533">
    <property type="entry name" value="Peptidase_S26"/>
</dbReference>
<keyword evidence="3" id="KW-0645">Protease</keyword>
<comment type="subcellular location">
    <subcellularLocation>
        <location evidence="3">Membrane</location>
        <topology evidence="3">Multi-pass membrane protein</topology>
    </subcellularLocation>
</comment>
<reference evidence="5 6" key="1">
    <citation type="journal article" date="2016" name="Antonie Van Leeuwenhoek">
        <title>Photobacterium sanguinicancri sp. nov. isolated from marine animals.</title>
        <authorList>
            <person name="Gomez-Gil B."/>
            <person name="Roque A."/>
            <person name="Rotllant G."/>
            <person name="Romalde J.L."/>
            <person name="Doce A."/>
            <person name="Eggermont M."/>
            <person name="Defoirdt T."/>
        </authorList>
    </citation>
    <scope>NUCLEOTIDE SEQUENCE [LARGE SCALE GENOMIC DNA]</scope>
    <source>
        <strain evidence="5 6">CAIM 1827</strain>
    </source>
</reference>
<evidence type="ECO:0000256" key="1">
    <source>
        <dbReference type="ARBA" id="ARBA00009370"/>
    </source>
</evidence>
<protein>
    <recommendedName>
        <fullName evidence="2 3">Signal peptidase I</fullName>
        <ecNumber evidence="3">3.4.21.89</ecNumber>
    </recommendedName>
</protein>
<evidence type="ECO:0000313" key="6">
    <source>
        <dbReference type="Proteomes" id="UP000215999"/>
    </source>
</evidence>
<dbReference type="Proteomes" id="UP000215999">
    <property type="component" value="Unassembled WGS sequence"/>
</dbReference>
<dbReference type="NCBIfam" id="TIGR02227">
    <property type="entry name" value="sigpep_I_bact"/>
    <property type="match status" value="1"/>
</dbReference>